<keyword evidence="5" id="KW-0732">Signal</keyword>
<keyword evidence="3" id="KW-0326">Glycosidase</keyword>
<dbReference type="InterPro" id="IPR001360">
    <property type="entry name" value="Glyco_hydro_1"/>
</dbReference>
<evidence type="ECO:0000313" key="7">
    <source>
        <dbReference type="Proteomes" id="UP001219518"/>
    </source>
</evidence>
<comment type="caution">
    <text evidence="6">The sequence shown here is derived from an EMBL/GenBank/DDBJ whole genome shotgun (WGS) entry which is preliminary data.</text>
</comment>
<dbReference type="Pfam" id="PF00232">
    <property type="entry name" value="Glyco_hydro_1"/>
    <property type="match status" value="1"/>
</dbReference>
<proteinExistence type="inferred from homology"/>
<evidence type="ECO:0000256" key="1">
    <source>
        <dbReference type="ARBA" id="ARBA00010838"/>
    </source>
</evidence>
<dbReference type="AlphaFoldDB" id="A0AAE1I4Y8"/>
<dbReference type="InterPro" id="IPR017853">
    <property type="entry name" value="GH"/>
</dbReference>
<reference evidence="6" key="1">
    <citation type="submission" date="2021-07" db="EMBL/GenBank/DDBJ databases">
        <authorList>
            <person name="Catto M.A."/>
            <person name="Jacobson A."/>
            <person name="Kennedy G."/>
            <person name="Labadie P."/>
            <person name="Hunt B.G."/>
            <person name="Srinivasan R."/>
        </authorList>
    </citation>
    <scope>NUCLEOTIDE SEQUENCE</scope>
    <source>
        <strain evidence="6">PL_HMW_Pooled</strain>
        <tissue evidence="6">Head</tissue>
    </source>
</reference>
<accession>A0AAE1I4Y8</accession>
<evidence type="ECO:0000256" key="4">
    <source>
        <dbReference type="RuleBase" id="RU003690"/>
    </source>
</evidence>
<name>A0AAE1I4Y8_9NEOP</name>
<dbReference type="EMBL" id="JAHWGI010001434">
    <property type="protein sequence ID" value="KAK3932206.1"/>
    <property type="molecule type" value="Genomic_DNA"/>
</dbReference>
<dbReference type="SUPFAM" id="SSF51445">
    <property type="entry name" value="(Trans)glycosidases"/>
    <property type="match status" value="1"/>
</dbReference>
<organism evidence="6 7">
    <name type="scientific">Frankliniella fusca</name>
    <dbReference type="NCBI Taxonomy" id="407009"/>
    <lineage>
        <taxon>Eukaryota</taxon>
        <taxon>Metazoa</taxon>
        <taxon>Ecdysozoa</taxon>
        <taxon>Arthropoda</taxon>
        <taxon>Hexapoda</taxon>
        <taxon>Insecta</taxon>
        <taxon>Pterygota</taxon>
        <taxon>Neoptera</taxon>
        <taxon>Paraneoptera</taxon>
        <taxon>Thysanoptera</taxon>
        <taxon>Terebrantia</taxon>
        <taxon>Thripoidea</taxon>
        <taxon>Thripidae</taxon>
        <taxon>Frankliniella</taxon>
    </lineage>
</organism>
<comment type="similarity">
    <text evidence="1 4">Belongs to the glycosyl hydrolase 1 family.</text>
</comment>
<dbReference type="Proteomes" id="UP001219518">
    <property type="component" value="Unassembled WGS sequence"/>
</dbReference>
<evidence type="ECO:0000256" key="2">
    <source>
        <dbReference type="ARBA" id="ARBA00022801"/>
    </source>
</evidence>
<keyword evidence="7" id="KW-1185">Reference proteome</keyword>
<reference evidence="6" key="2">
    <citation type="journal article" date="2023" name="BMC Genomics">
        <title>Pest status, molecular evolution, and epigenetic factors derived from the genome assembly of Frankliniella fusca, a thysanopteran phytovirus vector.</title>
        <authorList>
            <person name="Catto M.A."/>
            <person name="Labadie P.E."/>
            <person name="Jacobson A.L."/>
            <person name="Kennedy G.G."/>
            <person name="Srinivasan R."/>
            <person name="Hunt B.G."/>
        </authorList>
    </citation>
    <scope>NUCLEOTIDE SEQUENCE</scope>
    <source>
        <strain evidence="6">PL_HMW_Pooled</strain>
    </source>
</reference>
<gene>
    <name evidence="6" type="ORF">KUF71_011534</name>
</gene>
<dbReference type="InterPro" id="IPR033132">
    <property type="entry name" value="GH_1_N_CS"/>
</dbReference>
<dbReference type="PANTHER" id="PTHR10353">
    <property type="entry name" value="GLYCOSYL HYDROLASE"/>
    <property type="match status" value="1"/>
</dbReference>
<dbReference type="PANTHER" id="PTHR10353:SF36">
    <property type="entry name" value="LP05116P"/>
    <property type="match status" value="1"/>
</dbReference>
<sequence>MLPTRRPNVPRGLRAWPAPMRVSALVTLVLLALAVPAAPLDQYPDDEEGLDPGEVLKLPDGFIMGASTSAYQIEGAWNEDGKGLSNLDMANNGREDGGGTVACDSYHKYQYDVQLLKMMNATHYRFSIAWARLLPTGEPDNVNDLGVQYYNNLLDELEDNGIQPMVTLYHEDVPQTLQEAFGAWDSEKIVNYFESYARTAFRLFGKRVKLWTTLNEPLTFTVIGAEHGRLGTTNNQPGVSGYRAGHNMLLAHARAHRAYHQDFADQGGMVGLTLSGLFTKPCSASLDDVRAAERHMQFELGWFLDPLLMGGEYPPWMRQNVDPARLPSFTAEQRELLNGAIDFIGLNGYFGGTACNGVPKNAASPSYERDQAVTVPDSGNPDLDPDNPMMNVKFAWNPSSIRNSLRWIRDRYDPRNKIPIIVTENGYNGEDDMRVAYLSQWLRSVLRGVYEDKLNVRGYLVWSLLDNFEWGIGFKGRYGLAEVDFSSENKTRRPKESLFFMRDVITTRNVPLVARPGSASSSARPAIFGAWVALLLFVVPYM</sequence>
<evidence type="ECO:0000256" key="3">
    <source>
        <dbReference type="ARBA" id="ARBA00023295"/>
    </source>
</evidence>
<evidence type="ECO:0000313" key="6">
    <source>
        <dbReference type="EMBL" id="KAK3932206.1"/>
    </source>
</evidence>
<protein>
    <submittedName>
        <fullName evidence="6">Myrosinase 1</fullName>
    </submittedName>
</protein>
<keyword evidence="2" id="KW-0378">Hydrolase</keyword>
<evidence type="ECO:0000256" key="5">
    <source>
        <dbReference type="SAM" id="SignalP"/>
    </source>
</evidence>
<dbReference type="PROSITE" id="PS00653">
    <property type="entry name" value="GLYCOSYL_HYDROL_F1_2"/>
    <property type="match status" value="1"/>
</dbReference>
<dbReference type="GO" id="GO:0005975">
    <property type="term" value="P:carbohydrate metabolic process"/>
    <property type="evidence" value="ECO:0007669"/>
    <property type="project" value="InterPro"/>
</dbReference>
<dbReference type="PRINTS" id="PR00131">
    <property type="entry name" value="GLHYDRLASE1"/>
</dbReference>
<feature type="chain" id="PRO_5042261683" evidence="5">
    <location>
        <begin position="35"/>
        <end position="542"/>
    </location>
</feature>
<dbReference type="GO" id="GO:0008422">
    <property type="term" value="F:beta-glucosidase activity"/>
    <property type="evidence" value="ECO:0007669"/>
    <property type="project" value="TreeGrafter"/>
</dbReference>
<feature type="signal peptide" evidence="5">
    <location>
        <begin position="1"/>
        <end position="34"/>
    </location>
</feature>
<dbReference type="Gene3D" id="3.20.20.80">
    <property type="entry name" value="Glycosidases"/>
    <property type="match status" value="1"/>
</dbReference>